<sequence length="145" mass="16671">MLQHVIFHRFVTGESNAGNGRTFFYLNQKGITITKDANILKVAGSKQSANGITDIFIINRVACAHRHTEEGRTNGDTLKAFEMNIFHYEPFSTVYGGAAKQQRRYEQLFHRHRYYAFFLTNSHNREKSLKSASPINSTSRIEPMR</sequence>
<reference evidence="1 2" key="1">
    <citation type="submission" date="2018-06" db="EMBL/GenBank/DDBJ databases">
        <authorList>
            <consortium name="Pathogen Informatics"/>
            <person name="Doyle S."/>
        </authorList>
    </citation>
    <scope>NUCLEOTIDE SEQUENCE [LARGE SCALE GENOMIC DNA]</scope>
    <source>
        <strain evidence="1 2">NCTC8179</strain>
    </source>
</reference>
<dbReference type="AlphaFoldDB" id="A0A376ZPI0"/>
<organism evidence="1 2">
    <name type="scientific">Escherichia coli</name>
    <dbReference type="NCBI Taxonomy" id="562"/>
    <lineage>
        <taxon>Bacteria</taxon>
        <taxon>Pseudomonadati</taxon>
        <taxon>Pseudomonadota</taxon>
        <taxon>Gammaproteobacteria</taxon>
        <taxon>Enterobacterales</taxon>
        <taxon>Enterobacteriaceae</taxon>
        <taxon>Escherichia</taxon>
    </lineage>
</organism>
<name>A0A376ZPI0_ECOLX</name>
<evidence type="ECO:0000313" key="1">
    <source>
        <dbReference type="EMBL" id="STK65256.1"/>
    </source>
</evidence>
<gene>
    <name evidence="1" type="ORF">NCTC8179_01388</name>
</gene>
<protein>
    <submittedName>
        <fullName evidence="1">Uncharacterized protein</fullName>
    </submittedName>
</protein>
<accession>A0A376ZPI0</accession>
<dbReference type="Proteomes" id="UP000255543">
    <property type="component" value="Unassembled WGS sequence"/>
</dbReference>
<proteinExistence type="predicted"/>
<evidence type="ECO:0000313" key="2">
    <source>
        <dbReference type="Proteomes" id="UP000255543"/>
    </source>
</evidence>
<dbReference type="EMBL" id="UGEB01000001">
    <property type="protein sequence ID" value="STK65256.1"/>
    <property type="molecule type" value="Genomic_DNA"/>
</dbReference>